<evidence type="ECO:0000313" key="14">
    <source>
        <dbReference type="Proteomes" id="UP000283855"/>
    </source>
</evidence>
<proteinExistence type="predicted"/>
<evidence type="ECO:0000256" key="9">
    <source>
        <dbReference type="PROSITE-ProRule" id="PRU01193"/>
    </source>
</evidence>
<name>A0A413T1G0_9BACT</name>
<feature type="transmembrane region" description="Helical" evidence="10">
    <location>
        <begin position="56"/>
        <end position="75"/>
    </location>
</feature>
<dbReference type="EMBL" id="QSFT01000009">
    <property type="protein sequence ID" value="RHA76678.1"/>
    <property type="molecule type" value="Genomic_DNA"/>
</dbReference>
<sequence>MDEIIIIIGLIILNGIFAMSEVALISARKSRLSTDAKQGSKAARMALKLANEPDRFLSTVQIGITLIGILTGIYSGNKIAVSLTDLMHSWGMSSAYAPAVAQGVIVVIVTYLTIIFGELVPKRIGMSMAEKTAKIVARPMGVLAKIALPFVWLLAKSTEVIFNLLGIKETENKVTEEEIKSIIQEGTEGGEVQPVEQDIMQRVFMLGDLKVSSIMTHKSDIVWFDVDLSAEEVKVKLSDQLYEFYPVAEGDLDHVKGVVYLKDLMLHLYEPDFNLASLVHEATYFPEGMNVYKVLEQMKQHRISRALVCDEFGACIGIITLKDILEGLVGNMDDADEEPDIIKRVNNDGWLVDGQCPFYDFLCYFDRRDLLENVEYHTVGGLILQELERIPQSGETIEWKGFVFEVVDMDGARIDKVLVTLVPTDSDGDEEA</sequence>
<dbReference type="PROSITE" id="PS51846">
    <property type="entry name" value="CNNM"/>
    <property type="match status" value="1"/>
</dbReference>
<dbReference type="SUPFAM" id="SSF54631">
    <property type="entry name" value="CBS-domain pair"/>
    <property type="match status" value="1"/>
</dbReference>
<dbReference type="AlphaFoldDB" id="A0A413T1G0"/>
<dbReference type="Pfam" id="PF01595">
    <property type="entry name" value="CNNM"/>
    <property type="match status" value="1"/>
</dbReference>
<keyword evidence="7 9" id="KW-0472">Membrane</keyword>
<feature type="domain" description="CBS" evidence="11">
    <location>
        <begin position="278"/>
        <end position="337"/>
    </location>
</feature>
<keyword evidence="5 9" id="KW-1133">Transmembrane helix</keyword>
<evidence type="ECO:0000256" key="5">
    <source>
        <dbReference type="ARBA" id="ARBA00022989"/>
    </source>
</evidence>
<evidence type="ECO:0000259" key="11">
    <source>
        <dbReference type="PROSITE" id="PS51371"/>
    </source>
</evidence>
<keyword evidence="4" id="KW-0677">Repeat</keyword>
<dbReference type="SMART" id="SM00116">
    <property type="entry name" value="CBS"/>
    <property type="match status" value="1"/>
</dbReference>
<dbReference type="PANTHER" id="PTHR43099:SF5">
    <property type="entry name" value="HLYC_CORC FAMILY TRANSPORTER"/>
    <property type="match status" value="1"/>
</dbReference>
<dbReference type="InterPro" id="IPR016169">
    <property type="entry name" value="FAD-bd_PCMH_sub2"/>
</dbReference>
<evidence type="ECO:0000256" key="6">
    <source>
        <dbReference type="ARBA" id="ARBA00023122"/>
    </source>
</evidence>
<feature type="domain" description="CNNM transmembrane" evidence="12">
    <location>
        <begin position="1"/>
        <end position="196"/>
    </location>
</feature>
<dbReference type="RefSeq" id="WP_022277626.1">
    <property type="nucleotide sequence ID" value="NZ_CABJGD010000009.1"/>
</dbReference>
<evidence type="ECO:0000259" key="12">
    <source>
        <dbReference type="PROSITE" id="PS51846"/>
    </source>
</evidence>
<gene>
    <name evidence="13" type="ORF">DW921_05715</name>
</gene>
<evidence type="ECO:0000256" key="3">
    <source>
        <dbReference type="ARBA" id="ARBA00022692"/>
    </source>
</evidence>
<dbReference type="Pfam" id="PF03471">
    <property type="entry name" value="CorC_HlyC"/>
    <property type="match status" value="1"/>
</dbReference>
<evidence type="ECO:0000256" key="1">
    <source>
        <dbReference type="ARBA" id="ARBA00004651"/>
    </source>
</evidence>
<keyword evidence="6 8" id="KW-0129">CBS domain</keyword>
<dbReference type="InterPro" id="IPR036318">
    <property type="entry name" value="FAD-bd_PCMH-like_sf"/>
</dbReference>
<feature type="domain" description="CBS" evidence="11">
    <location>
        <begin position="215"/>
        <end position="277"/>
    </location>
</feature>
<dbReference type="SUPFAM" id="SSF56176">
    <property type="entry name" value="FAD-binding/transporter-associated domain-like"/>
    <property type="match status" value="1"/>
</dbReference>
<comment type="caution">
    <text evidence="13">The sequence shown here is derived from an EMBL/GenBank/DDBJ whole genome shotgun (WGS) entry which is preliminary data.</text>
</comment>
<reference evidence="13 14" key="1">
    <citation type="submission" date="2018-08" db="EMBL/GenBank/DDBJ databases">
        <title>A genome reference for cultivated species of the human gut microbiota.</title>
        <authorList>
            <person name="Zou Y."/>
            <person name="Xue W."/>
            <person name="Luo G."/>
        </authorList>
    </citation>
    <scope>NUCLEOTIDE SEQUENCE [LARGE SCALE GENOMIC DNA]</scope>
    <source>
        <strain evidence="13 14">AM42-38</strain>
    </source>
</reference>
<dbReference type="Proteomes" id="UP000283855">
    <property type="component" value="Unassembled WGS sequence"/>
</dbReference>
<feature type="transmembrane region" description="Helical" evidence="10">
    <location>
        <begin position="6"/>
        <end position="27"/>
    </location>
</feature>
<dbReference type="PROSITE" id="PS51371">
    <property type="entry name" value="CBS"/>
    <property type="match status" value="2"/>
</dbReference>
<accession>A0A413T1G0</accession>
<dbReference type="Gene3D" id="3.10.580.10">
    <property type="entry name" value="CBS-domain"/>
    <property type="match status" value="1"/>
</dbReference>
<feature type="transmembrane region" description="Helical" evidence="10">
    <location>
        <begin position="95"/>
        <end position="114"/>
    </location>
</feature>
<evidence type="ECO:0000313" key="13">
    <source>
        <dbReference type="EMBL" id="RHA76678.1"/>
    </source>
</evidence>
<keyword evidence="3 9" id="KW-0812">Transmembrane</keyword>
<organism evidence="13 14">
    <name type="scientific">Phocaeicola coprophilus</name>
    <dbReference type="NCBI Taxonomy" id="387090"/>
    <lineage>
        <taxon>Bacteria</taxon>
        <taxon>Pseudomonadati</taxon>
        <taxon>Bacteroidota</taxon>
        <taxon>Bacteroidia</taxon>
        <taxon>Bacteroidales</taxon>
        <taxon>Bacteroidaceae</taxon>
        <taxon>Phocaeicola</taxon>
    </lineage>
</organism>
<protein>
    <submittedName>
        <fullName evidence="13">HlyC/CorC family transporter</fullName>
    </submittedName>
</protein>
<dbReference type="SMART" id="SM01091">
    <property type="entry name" value="CorC_HlyC"/>
    <property type="match status" value="1"/>
</dbReference>
<dbReference type="InterPro" id="IPR044751">
    <property type="entry name" value="Ion_transp-like_CBS"/>
</dbReference>
<keyword evidence="2" id="KW-1003">Cell membrane</keyword>
<dbReference type="InterPro" id="IPR005170">
    <property type="entry name" value="Transptr-assoc_dom"/>
</dbReference>
<dbReference type="GO" id="GO:0050660">
    <property type="term" value="F:flavin adenine dinucleotide binding"/>
    <property type="evidence" value="ECO:0007669"/>
    <property type="project" value="InterPro"/>
</dbReference>
<evidence type="ECO:0000256" key="2">
    <source>
        <dbReference type="ARBA" id="ARBA00022475"/>
    </source>
</evidence>
<dbReference type="InterPro" id="IPR051676">
    <property type="entry name" value="UPF0053_domain"/>
</dbReference>
<dbReference type="PANTHER" id="PTHR43099">
    <property type="entry name" value="UPF0053 PROTEIN YRKA"/>
    <property type="match status" value="1"/>
</dbReference>
<dbReference type="Pfam" id="PF00571">
    <property type="entry name" value="CBS"/>
    <property type="match status" value="2"/>
</dbReference>
<evidence type="ECO:0000256" key="8">
    <source>
        <dbReference type="PROSITE-ProRule" id="PRU00703"/>
    </source>
</evidence>
<feature type="transmembrane region" description="Helical" evidence="10">
    <location>
        <begin position="135"/>
        <end position="155"/>
    </location>
</feature>
<dbReference type="CDD" id="cd04590">
    <property type="entry name" value="CBS_pair_CorC_HlyC_assoc"/>
    <property type="match status" value="1"/>
</dbReference>
<dbReference type="GO" id="GO:0005886">
    <property type="term" value="C:plasma membrane"/>
    <property type="evidence" value="ECO:0007669"/>
    <property type="project" value="UniProtKB-SubCell"/>
</dbReference>
<dbReference type="InterPro" id="IPR000644">
    <property type="entry name" value="CBS_dom"/>
</dbReference>
<dbReference type="InterPro" id="IPR046342">
    <property type="entry name" value="CBS_dom_sf"/>
</dbReference>
<dbReference type="InterPro" id="IPR002550">
    <property type="entry name" value="CNNM"/>
</dbReference>
<evidence type="ECO:0000256" key="7">
    <source>
        <dbReference type="ARBA" id="ARBA00023136"/>
    </source>
</evidence>
<evidence type="ECO:0000256" key="4">
    <source>
        <dbReference type="ARBA" id="ARBA00022737"/>
    </source>
</evidence>
<evidence type="ECO:0000256" key="10">
    <source>
        <dbReference type="SAM" id="Phobius"/>
    </source>
</evidence>
<comment type="subcellular location">
    <subcellularLocation>
        <location evidence="1">Cell membrane</location>
        <topology evidence="1">Multi-pass membrane protein</topology>
    </subcellularLocation>
</comment>
<dbReference type="Gene3D" id="3.30.465.10">
    <property type="match status" value="1"/>
</dbReference>